<dbReference type="EMBL" id="AWWV01009098">
    <property type="protein sequence ID" value="OMO88029.1"/>
    <property type="molecule type" value="Genomic_DNA"/>
</dbReference>
<proteinExistence type="predicted"/>
<dbReference type="AlphaFoldDB" id="A0A1R3IZK8"/>
<accession>A0A1R3IZK8</accession>
<keyword evidence="2" id="KW-1185">Reference proteome</keyword>
<evidence type="ECO:0000313" key="2">
    <source>
        <dbReference type="Proteomes" id="UP000188268"/>
    </source>
</evidence>
<dbReference type="Gramene" id="OMO88029">
    <property type="protein sequence ID" value="OMO88029"/>
    <property type="gene ID" value="CCACVL1_08583"/>
</dbReference>
<sequence>MGRPLHVEVNIVGLLLMTWQVISPRKHMQCRFTLHVSIFGQQENISEVTLSGRFFKVTSIWILTLDDPRKSNPSKKNN</sequence>
<protein>
    <submittedName>
        <fullName evidence="1">Uncharacterized protein</fullName>
    </submittedName>
</protein>
<comment type="caution">
    <text evidence="1">The sequence shown here is derived from an EMBL/GenBank/DDBJ whole genome shotgun (WGS) entry which is preliminary data.</text>
</comment>
<name>A0A1R3IZK8_COCAP</name>
<dbReference type="Proteomes" id="UP000188268">
    <property type="component" value="Unassembled WGS sequence"/>
</dbReference>
<evidence type="ECO:0000313" key="1">
    <source>
        <dbReference type="EMBL" id="OMO88029.1"/>
    </source>
</evidence>
<organism evidence="1 2">
    <name type="scientific">Corchorus capsularis</name>
    <name type="common">Jute</name>
    <dbReference type="NCBI Taxonomy" id="210143"/>
    <lineage>
        <taxon>Eukaryota</taxon>
        <taxon>Viridiplantae</taxon>
        <taxon>Streptophyta</taxon>
        <taxon>Embryophyta</taxon>
        <taxon>Tracheophyta</taxon>
        <taxon>Spermatophyta</taxon>
        <taxon>Magnoliopsida</taxon>
        <taxon>eudicotyledons</taxon>
        <taxon>Gunneridae</taxon>
        <taxon>Pentapetalae</taxon>
        <taxon>rosids</taxon>
        <taxon>malvids</taxon>
        <taxon>Malvales</taxon>
        <taxon>Malvaceae</taxon>
        <taxon>Grewioideae</taxon>
        <taxon>Apeibeae</taxon>
        <taxon>Corchorus</taxon>
    </lineage>
</organism>
<gene>
    <name evidence="1" type="ORF">CCACVL1_08583</name>
</gene>
<reference evidence="1 2" key="1">
    <citation type="submission" date="2013-09" db="EMBL/GenBank/DDBJ databases">
        <title>Corchorus capsularis genome sequencing.</title>
        <authorList>
            <person name="Alam M."/>
            <person name="Haque M.S."/>
            <person name="Islam M.S."/>
            <person name="Emdad E.M."/>
            <person name="Islam M.M."/>
            <person name="Ahmed B."/>
            <person name="Halim A."/>
            <person name="Hossen Q.M.M."/>
            <person name="Hossain M.Z."/>
            <person name="Ahmed R."/>
            <person name="Khan M.M."/>
            <person name="Islam R."/>
            <person name="Rashid M.M."/>
            <person name="Khan S.A."/>
            <person name="Rahman M.S."/>
            <person name="Alam M."/>
        </authorList>
    </citation>
    <scope>NUCLEOTIDE SEQUENCE [LARGE SCALE GENOMIC DNA]</scope>
    <source>
        <strain evidence="2">cv. CVL-1</strain>
        <tissue evidence="1">Whole seedling</tissue>
    </source>
</reference>